<organism evidence="3 4">
    <name type="scientific">Trichlorobacter lovleyi (strain ATCC BAA-1151 / DSM 17278 / SZ)</name>
    <name type="common">Geobacter lovleyi</name>
    <dbReference type="NCBI Taxonomy" id="398767"/>
    <lineage>
        <taxon>Bacteria</taxon>
        <taxon>Pseudomonadati</taxon>
        <taxon>Thermodesulfobacteriota</taxon>
        <taxon>Desulfuromonadia</taxon>
        <taxon>Geobacterales</taxon>
        <taxon>Geobacteraceae</taxon>
        <taxon>Trichlorobacter</taxon>
    </lineage>
</organism>
<sequence>MIARNIFAPLYYQLAQQILDRTGSESGFCLDLGSGSGYLGLALAWNSKLRVCLLNESSEMTKFAEQNIFQKMLENRVTAACGDVHCLPFEDSSVDLVVSHGSVYFWNDLPQVFREIWRVLAPGGQTFISDGFGSREVHNEVIDKMRKIEPDWHPQCHNFDDTLFDAALAAAKIRGSLVLRNENGIWIRFRKSANGFHSRLENNFIPSRTHK</sequence>
<dbReference type="EMBL" id="CP001089">
    <property type="protein sequence ID" value="ACD95007.1"/>
    <property type="molecule type" value="Genomic_DNA"/>
</dbReference>
<dbReference type="InterPro" id="IPR050447">
    <property type="entry name" value="Erg6_SMT_methyltransf"/>
</dbReference>
<accession>B3E7M5</accession>
<dbReference type="SUPFAM" id="SSF53335">
    <property type="entry name" value="S-adenosyl-L-methionine-dependent methyltransferases"/>
    <property type="match status" value="1"/>
</dbReference>
<evidence type="ECO:0000313" key="3">
    <source>
        <dbReference type="EMBL" id="ACD95007.1"/>
    </source>
</evidence>
<keyword evidence="1 3" id="KW-0808">Transferase</keyword>
<proteinExistence type="predicted"/>
<keyword evidence="4" id="KW-1185">Reference proteome</keyword>
<name>B3E7M5_TRIL1</name>
<dbReference type="HOGENOM" id="CLU_088165_0_0_7"/>
<dbReference type="STRING" id="398767.Glov_1285"/>
<dbReference type="GO" id="GO:0003838">
    <property type="term" value="F:sterol 24-C-methyltransferase activity"/>
    <property type="evidence" value="ECO:0007669"/>
    <property type="project" value="TreeGrafter"/>
</dbReference>
<feature type="domain" description="Methyltransferase type 11" evidence="2">
    <location>
        <begin position="30"/>
        <end position="127"/>
    </location>
</feature>
<dbReference type="Pfam" id="PF08241">
    <property type="entry name" value="Methyltransf_11"/>
    <property type="match status" value="1"/>
</dbReference>
<evidence type="ECO:0000259" key="2">
    <source>
        <dbReference type="Pfam" id="PF08241"/>
    </source>
</evidence>
<evidence type="ECO:0000256" key="1">
    <source>
        <dbReference type="ARBA" id="ARBA00022679"/>
    </source>
</evidence>
<dbReference type="GO" id="GO:0032259">
    <property type="term" value="P:methylation"/>
    <property type="evidence" value="ECO:0007669"/>
    <property type="project" value="UniProtKB-KW"/>
</dbReference>
<dbReference type="AlphaFoldDB" id="B3E7M5"/>
<dbReference type="GO" id="GO:0016126">
    <property type="term" value="P:sterol biosynthetic process"/>
    <property type="evidence" value="ECO:0007669"/>
    <property type="project" value="TreeGrafter"/>
</dbReference>
<dbReference type="PANTHER" id="PTHR44068:SF1">
    <property type="entry name" value="HYPOTHETICAL LOC100005854"/>
    <property type="match status" value="1"/>
</dbReference>
<dbReference type="KEGG" id="glo:Glov_1285"/>
<dbReference type="RefSeq" id="WP_012469355.1">
    <property type="nucleotide sequence ID" value="NC_010814.1"/>
</dbReference>
<protein>
    <submittedName>
        <fullName evidence="3">Methyltransferase type 11</fullName>
    </submittedName>
</protein>
<dbReference type="eggNOG" id="COG2226">
    <property type="taxonomic scope" value="Bacteria"/>
</dbReference>
<dbReference type="InterPro" id="IPR029063">
    <property type="entry name" value="SAM-dependent_MTases_sf"/>
</dbReference>
<dbReference type="Proteomes" id="UP000002420">
    <property type="component" value="Chromosome"/>
</dbReference>
<dbReference type="PANTHER" id="PTHR44068">
    <property type="entry name" value="ZGC:194242"/>
    <property type="match status" value="1"/>
</dbReference>
<keyword evidence="3" id="KW-0489">Methyltransferase</keyword>
<evidence type="ECO:0000313" key="4">
    <source>
        <dbReference type="Proteomes" id="UP000002420"/>
    </source>
</evidence>
<dbReference type="InterPro" id="IPR013216">
    <property type="entry name" value="Methyltransf_11"/>
</dbReference>
<dbReference type="CDD" id="cd02440">
    <property type="entry name" value="AdoMet_MTases"/>
    <property type="match status" value="1"/>
</dbReference>
<reference evidence="3 4" key="1">
    <citation type="submission" date="2008-05" db="EMBL/GenBank/DDBJ databases">
        <title>Complete sequence of chromosome of Geobacter lovleyi SZ.</title>
        <authorList>
            <consortium name="US DOE Joint Genome Institute"/>
            <person name="Lucas S."/>
            <person name="Copeland A."/>
            <person name="Lapidus A."/>
            <person name="Glavina del Rio T."/>
            <person name="Dalin E."/>
            <person name="Tice H."/>
            <person name="Bruce D."/>
            <person name="Goodwin L."/>
            <person name="Pitluck S."/>
            <person name="Chertkov O."/>
            <person name="Meincke L."/>
            <person name="Brettin T."/>
            <person name="Detter J.C."/>
            <person name="Han C."/>
            <person name="Tapia R."/>
            <person name="Kuske C.R."/>
            <person name="Schmutz J."/>
            <person name="Larimer F."/>
            <person name="Land M."/>
            <person name="Hauser L."/>
            <person name="Kyrpides N."/>
            <person name="Mikhailova N."/>
            <person name="Sung Y."/>
            <person name="Fletcher K.E."/>
            <person name="Ritalahti K.M."/>
            <person name="Loeffler F.E."/>
            <person name="Richardson P."/>
        </authorList>
    </citation>
    <scope>NUCLEOTIDE SEQUENCE [LARGE SCALE GENOMIC DNA]</scope>
    <source>
        <strain evidence="4">ATCC BAA-1151 / DSM 17278 / SZ</strain>
    </source>
</reference>
<gene>
    <name evidence="3" type="ordered locus">Glov_1285</name>
</gene>
<dbReference type="Gene3D" id="3.40.50.150">
    <property type="entry name" value="Vaccinia Virus protein VP39"/>
    <property type="match status" value="1"/>
</dbReference>